<feature type="domain" description="AbiEi antitoxin N-terminal" evidence="1">
    <location>
        <begin position="29"/>
        <end position="65"/>
    </location>
</feature>
<organism evidence="2 3">
    <name type="scientific">Candidatus Frankia alpina</name>
    <dbReference type="NCBI Taxonomy" id="2699483"/>
    <lineage>
        <taxon>Bacteria</taxon>
        <taxon>Bacillati</taxon>
        <taxon>Actinomycetota</taxon>
        <taxon>Actinomycetes</taxon>
        <taxon>Frankiales</taxon>
        <taxon>Frankiaceae</taxon>
        <taxon>Frankia</taxon>
    </lineage>
</organism>
<dbReference type="AlphaFoldDB" id="A0A4S5ERQ8"/>
<dbReference type="EMBL" id="SSXH01000160">
    <property type="protein sequence ID" value="THJ74873.1"/>
    <property type="molecule type" value="Genomic_DNA"/>
</dbReference>
<dbReference type="Proteomes" id="UP000305282">
    <property type="component" value="Unassembled WGS sequence"/>
</dbReference>
<keyword evidence="3" id="KW-1185">Reference proteome</keyword>
<comment type="caution">
    <text evidence="2">The sequence shown here is derived from an EMBL/GenBank/DDBJ whole genome shotgun (WGS) entry which is preliminary data.</text>
</comment>
<protein>
    <recommendedName>
        <fullName evidence="1">AbiEi antitoxin N-terminal domain-containing protein</fullName>
    </recommendedName>
</protein>
<dbReference type="Pfam" id="PF13338">
    <property type="entry name" value="AbiEi_4"/>
    <property type="match status" value="1"/>
</dbReference>
<name>A0A4S5ERQ8_9ACTN</name>
<proteinExistence type="predicted"/>
<evidence type="ECO:0000259" key="1">
    <source>
        <dbReference type="Pfam" id="PF13338"/>
    </source>
</evidence>
<evidence type="ECO:0000313" key="2">
    <source>
        <dbReference type="EMBL" id="THJ74873.1"/>
    </source>
</evidence>
<reference evidence="2 3" key="1">
    <citation type="submission" date="2019-04" db="EMBL/GenBank/DDBJ databases">
        <title>Draft genome sequences for three unisolated Alnus-infective Frankia Sp+ strains, AgTrS, AiOr and AvVan, the first sequenced Frankia strains able to sporulate in-planta.</title>
        <authorList>
            <person name="Bethencourt L."/>
            <person name="Vautrin F."/>
            <person name="Taib N."/>
            <person name="Dubost A."/>
            <person name="Castro-Garcia L."/>
            <person name="Imbaud O."/>
            <person name="Abrouk D."/>
            <person name="Fournier P."/>
            <person name="Briolay J."/>
            <person name="Nguyen A."/>
            <person name="Normand P."/>
            <person name="Fernandez M.P."/>
            <person name="Brochier-Armanet C."/>
            <person name="Herrera-Belaroussi A."/>
        </authorList>
    </citation>
    <scope>NUCLEOTIDE SEQUENCE [LARGE SCALE GENOMIC DNA]</scope>
    <source>
        <strain evidence="2 3">AvVan</strain>
    </source>
</reference>
<dbReference type="OrthoDB" id="3209715at2"/>
<accession>A0A4S5ERQ8</accession>
<dbReference type="InterPro" id="IPR025159">
    <property type="entry name" value="AbiEi_N"/>
</dbReference>
<evidence type="ECO:0000313" key="3">
    <source>
        <dbReference type="Proteomes" id="UP000305282"/>
    </source>
</evidence>
<sequence length="320" mass="35296">MLAQWKNNRHRLLMAHNPGRLSWQEIATTQAGVITIRDAVTAGIPRTEIRRRLNDGRWRQPFRGVLITDLVPTAGPQHLWAVVQAIGPDAVLAGGCAAALAGLVGYDTQPVTVLVPADRRVSAPPGVLLRHSARLQITEIDPLRLPRRTTPTRSMIDMAEWAVSRALAQDLLADAVHQRIATVRGLREALSRRGPISRRTLITETLDRLGADAPHLTEIMFRRIERRQELPPASYRVEGQPDEPTSRLTVRYEPWRVRVEVESTASQPVAQGGPGQDTLVRLPARLLRTAPDDAAAIVAGALRERGWVPPTARPHQALAS</sequence>
<gene>
    <name evidence="2" type="ORF">E7Y31_08815</name>
</gene>